<dbReference type="HOGENOM" id="CLU_064720_0_0_6"/>
<dbReference type="KEGG" id="kko:Kkor_0930"/>
<dbReference type="eggNOG" id="COG4424">
    <property type="taxonomic scope" value="Bacteria"/>
</dbReference>
<evidence type="ECO:0008006" key="3">
    <source>
        <dbReference type="Google" id="ProtNLM"/>
    </source>
</evidence>
<dbReference type="Pfam" id="PF13469">
    <property type="entry name" value="Sulfotransfer_3"/>
    <property type="match status" value="1"/>
</dbReference>
<gene>
    <name evidence="1" type="ordered locus">Kkor_0930</name>
</gene>
<evidence type="ECO:0000313" key="1">
    <source>
        <dbReference type="EMBL" id="ACV26350.1"/>
    </source>
</evidence>
<dbReference type="EMBL" id="CP001707">
    <property type="protein sequence ID" value="ACV26350.1"/>
    <property type="molecule type" value="Genomic_DNA"/>
</dbReference>
<dbReference type="OrthoDB" id="7062607at2"/>
<dbReference type="InterPro" id="IPR027417">
    <property type="entry name" value="P-loop_NTPase"/>
</dbReference>
<protein>
    <recommendedName>
        <fullName evidence="3">Sulfotransferase</fullName>
    </recommendedName>
</protein>
<sequence length="290" mass="32911">MSKDVKIIYLLGAGRSGTTILSLLLGNNTNALALGELHQAPEHFSQEKSCSCGETLVSCPFWSEYFPKLHKLFDNDTYRLQARELESHRYVGKYYFSPNRALGFSEYIKANKSLFESVSAQQPVLIDSAKYIGRALALNSLLGNDIHYIYLVRDPRGVVNSFAKNVQTSRGWISATVYYFIVNCVAWVTTKTLLRGKVQKVRYEDLLLKPVETLTELSESLGVNVDNVKQLLESGSTMQTGHVIGGNRLVSKDEVLFRISDNWRSKLPAWKRYTIWFLTLPLNLINKYKP</sequence>
<evidence type="ECO:0000313" key="2">
    <source>
        <dbReference type="Proteomes" id="UP000001231"/>
    </source>
</evidence>
<dbReference type="SUPFAM" id="SSF52540">
    <property type="entry name" value="P-loop containing nucleoside triphosphate hydrolases"/>
    <property type="match status" value="1"/>
</dbReference>
<keyword evidence="2" id="KW-1185">Reference proteome</keyword>
<organism evidence="1 2">
    <name type="scientific">Kangiella koreensis (strain DSM 16069 / JCM 12317 / KCTC 12182 / SW-125)</name>
    <dbReference type="NCBI Taxonomy" id="523791"/>
    <lineage>
        <taxon>Bacteria</taxon>
        <taxon>Pseudomonadati</taxon>
        <taxon>Pseudomonadota</taxon>
        <taxon>Gammaproteobacteria</taxon>
        <taxon>Kangiellales</taxon>
        <taxon>Kangiellaceae</taxon>
        <taxon>Kangiella</taxon>
    </lineage>
</organism>
<reference evidence="1 2" key="1">
    <citation type="journal article" date="2009" name="Stand. Genomic Sci.">
        <title>Complete genome sequence of Kangiella koreensis type strain (SW-125).</title>
        <authorList>
            <person name="Han C."/>
            <person name="Sikorski J."/>
            <person name="Lapidus A."/>
            <person name="Nolan M."/>
            <person name="Glavina Del Rio T."/>
            <person name="Tice H."/>
            <person name="Cheng J.F."/>
            <person name="Lucas S."/>
            <person name="Chen F."/>
            <person name="Copeland A."/>
            <person name="Ivanova N."/>
            <person name="Mavromatis K."/>
            <person name="Ovchinnikova G."/>
            <person name="Pati A."/>
            <person name="Bruce D."/>
            <person name="Goodwin L."/>
            <person name="Pitluck S."/>
            <person name="Chen A."/>
            <person name="Palaniappan K."/>
            <person name="Land M."/>
            <person name="Hauser L."/>
            <person name="Chang Y.J."/>
            <person name="Jeffries C.D."/>
            <person name="Chain P."/>
            <person name="Saunders E."/>
            <person name="Brettin T."/>
            <person name="Goker M."/>
            <person name="Tindall B.J."/>
            <person name="Bristow J."/>
            <person name="Eisen J.A."/>
            <person name="Markowitz V."/>
            <person name="Hugenholtz P."/>
            <person name="Kyrpides N.C."/>
            <person name="Klenk H.P."/>
            <person name="Detter J.C."/>
        </authorList>
    </citation>
    <scope>NUCLEOTIDE SEQUENCE [LARGE SCALE GENOMIC DNA]</scope>
    <source>
        <strain evidence="2">DSM 16069 / KCTC 12182 / SW-125</strain>
    </source>
</reference>
<dbReference type="STRING" id="523791.Kkor_0930"/>
<dbReference type="RefSeq" id="WP_012800864.1">
    <property type="nucleotide sequence ID" value="NC_013166.1"/>
</dbReference>
<proteinExistence type="predicted"/>
<accession>C7RAQ8</accession>
<name>C7RAQ8_KANKD</name>
<dbReference type="Proteomes" id="UP000001231">
    <property type="component" value="Chromosome"/>
</dbReference>
<dbReference type="AlphaFoldDB" id="C7RAQ8"/>
<dbReference type="InParanoid" id="C7RAQ8"/>
<dbReference type="Gene3D" id="3.40.50.300">
    <property type="entry name" value="P-loop containing nucleotide triphosphate hydrolases"/>
    <property type="match status" value="1"/>
</dbReference>